<dbReference type="EMBL" id="JBFXLS010000051">
    <property type="protein sequence ID" value="KAL2823549.1"/>
    <property type="molecule type" value="Genomic_DNA"/>
</dbReference>
<dbReference type="InterPro" id="IPR053137">
    <property type="entry name" value="NLR-like"/>
</dbReference>
<sequence>MENLISLPNSEYSIGWICALPLEMTAARAMLDGEHAKPADQNPNDCNSYCLGHLGPYNVVIACLPAGAYGVTSAAVVGTQMLQTFQCLKFGLMVGIGGGAPSEDADVRLGDVVVSKPGRSSGGVIQFDFGKEYGNGLFQRVGSLNRPPGALLTTLAFLETEHLMKGNRIPDLLDSAYSRFPNLVPVFSHQGQENDLLFTADYDHNETASSCQKCDQSRLSPRSPRTDTHPVVFQGLIASGNQVMKHGATRERLGRELGVICFEMEAAGLMNILPCLVIRGICDYADSHKNKRWQPYAAMTAAA</sequence>
<dbReference type="PANTHER" id="PTHR46082:SF11">
    <property type="entry name" value="AAA+ ATPASE DOMAIN-CONTAINING PROTEIN-RELATED"/>
    <property type="match status" value="1"/>
</dbReference>
<gene>
    <name evidence="2" type="ORF">BDW59DRAFT_173377</name>
</gene>
<evidence type="ECO:0000259" key="1">
    <source>
        <dbReference type="Pfam" id="PF01048"/>
    </source>
</evidence>
<dbReference type="Proteomes" id="UP001610335">
    <property type="component" value="Unassembled WGS sequence"/>
</dbReference>
<dbReference type="PANTHER" id="PTHR46082">
    <property type="entry name" value="ATP/GTP-BINDING PROTEIN-RELATED"/>
    <property type="match status" value="1"/>
</dbReference>
<evidence type="ECO:0000313" key="3">
    <source>
        <dbReference type="Proteomes" id="UP001610335"/>
    </source>
</evidence>
<proteinExistence type="predicted"/>
<organism evidence="2 3">
    <name type="scientific">Aspergillus cavernicola</name>
    <dbReference type="NCBI Taxonomy" id="176166"/>
    <lineage>
        <taxon>Eukaryota</taxon>
        <taxon>Fungi</taxon>
        <taxon>Dikarya</taxon>
        <taxon>Ascomycota</taxon>
        <taxon>Pezizomycotina</taxon>
        <taxon>Eurotiomycetes</taxon>
        <taxon>Eurotiomycetidae</taxon>
        <taxon>Eurotiales</taxon>
        <taxon>Aspergillaceae</taxon>
        <taxon>Aspergillus</taxon>
        <taxon>Aspergillus subgen. Nidulantes</taxon>
    </lineage>
</organism>
<dbReference type="InterPro" id="IPR000845">
    <property type="entry name" value="Nucleoside_phosphorylase_d"/>
</dbReference>
<reference evidence="2 3" key="1">
    <citation type="submission" date="2024-07" db="EMBL/GenBank/DDBJ databases">
        <title>Section-level genome sequencing and comparative genomics of Aspergillus sections Usti and Cavernicolus.</title>
        <authorList>
            <consortium name="Lawrence Berkeley National Laboratory"/>
            <person name="Nybo J.L."/>
            <person name="Vesth T.C."/>
            <person name="Theobald S."/>
            <person name="Frisvad J.C."/>
            <person name="Larsen T.O."/>
            <person name="Kjaerboelling I."/>
            <person name="Rothschild-Mancinelli K."/>
            <person name="Lyhne E.K."/>
            <person name="Kogle M.E."/>
            <person name="Barry K."/>
            <person name="Clum A."/>
            <person name="Na H."/>
            <person name="Ledsgaard L."/>
            <person name="Lin J."/>
            <person name="Lipzen A."/>
            <person name="Kuo A."/>
            <person name="Riley R."/>
            <person name="Mondo S."/>
            <person name="LaButti K."/>
            <person name="Haridas S."/>
            <person name="Pangalinan J."/>
            <person name="Salamov A.A."/>
            <person name="Simmons B.A."/>
            <person name="Magnuson J.K."/>
            <person name="Chen J."/>
            <person name="Drula E."/>
            <person name="Henrissat B."/>
            <person name="Wiebenga A."/>
            <person name="Lubbers R.J."/>
            <person name="Gomes A.C."/>
            <person name="Makela M.R."/>
            <person name="Stajich J."/>
            <person name="Grigoriev I.V."/>
            <person name="Mortensen U.H."/>
            <person name="De vries R.P."/>
            <person name="Baker S.E."/>
            <person name="Andersen M.R."/>
        </authorList>
    </citation>
    <scope>NUCLEOTIDE SEQUENCE [LARGE SCALE GENOMIC DNA]</scope>
    <source>
        <strain evidence="2 3">CBS 600.67</strain>
    </source>
</reference>
<keyword evidence="3" id="KW-1185">Reference proteome</keyword>
<accession>A0ABR4I736</accession>
<name>A0ABR4I736_9EURO</name>
<feature type="domain" description="Nucleoside phosphorylase" evidence="1">
    <location>
        <begin position="14"/>
        <end position="291"/>
    </location>
</feature>
<dbReference type="InterPro" id="IPR035994">
    <property type="entry name" value="Nucleoside_phosphorylase_sf"/>
</dbReference>
<evidence type="ECO:0000313" key="2">
    <source>
        <dbReference type="EMBL" id="KAL2823549.1"/>
    </source>
</evidence>
<comment type="caution">
    <text evidence="2">The sequence shown here is derived from an EMBL/GenBank/DDBJ whole genome shotgun (WGS) entry which is preliminary data.</text>
</comment>
<dbReference type="Gene3D" id="3.40.50.1580">
    <property type="entry name" value="Nucleoside phosphorylase domain"/>
    <property type="match status" value="1"/>
</dbReference>
<dbReference type="SUPFAM" id="SSF53167">
    <property type="entry name" value="Purine and uridine phosphorylases"/>
    <property type="match status" value="1"/>
</dbReference>
<dbReference type="Pfam" id="PF01048">
    <property type="entry name" value="PNP_UDP_1"/>
    <property type="match status" value="1"/>
</dbReference>
<protein>
    <submittedName>
        <fullName evidence="2">Nucleoside phosphorylase domain-containing protein</fullName>
    </submittedName>
</protein>